<feature type="repeat" description="WD" evidence="10">
    <location>
        <begin position="1052"/>
        <end position="1092"/>
    </location>
</feature>
<dbReference type="Gene3D" id="3.40.50.300">
    <property type="entry name" value="P-loop containing nucleotide triphosphate hydrolases"/>
    <property type="match status" value="1"/>
</dbReference>
<dbReference type="Gene3D" id="1.25.40.370">
    <property type="match status" value="1"/>
</dbReference>
<dbReference type="AlphaFoldDB" id="W5NDE7"/>
<evidence type="ECO:0000256" key="1">
    <source>
        <dbReference type="ARBA" id="ARBA00004496"/>
    </source>
</evidence>
<dbReference type="EMBL" id="AHAT01025562">
    <property type="status" value="NOT_ANNOTATED_CDS"/>
    <property type="molecule type" value="Genomic_DNA"/>
</dbReference>
<keyword evidence="6 9" id="KW-0547">Nucleotide-binding</keyword>
<dbReference type="Pfam" id="PF00400">
    <property type="entry name" value="WD40"/>
    <property type="match status" value="10"/>
</dbReference>
<reference evidence="13" key="1">
    <citation type="submission" date="2011-12" db="EMBL/GenBank/DDBJ databases">
        <title>The Draft Genome of Lepisosteus oculatus.</title>
        <authorList>
            <consortium name="The Broad Institute Genome Assembly &amp; Analysis Group"/>
            <consortium name="Computational R&amp;D Group"/>
            <consortium name="and Sequencing Platform"/>
            <person name="Di Palma F."/>
            <person name="Alfoldi J."/>
            <person name="Johnson J."/>
            <person name="Berlin A."/>
            <person name="Gnerre S."/>
            <person name="Jaffe D."/>
            <person name="MacCallum I."/>
            <person name="Young S."/>
            <person name="Walker B.J."/>
            <person name="Lander E.S."/>
            <person name="Lindblad-Toh K."/>
        </authorList>
    </citation>
    <scope>NUCLEOTIDE SEQUENCE [LARGE SCALE GENOMIC DNA]</scope>
</reference>
<evidence type="ECO:0000313" key="13">
    <source>
        <dbReference type="Proteomes" id="UP000018468"/>
    </source>
</evidence>
<dbReference type="GO" id="GO:0005524">
    <property type="term" value="F:ATP binding"/>
    <property type="evidence" value="ECO:0007669"/>
    <property type="project" value="UniProtKB-UniRule"/>
</dbReference>
<dbReference type="PROSITE" id="PS50209">
    <property type="entry name" value="CARD"/>
    <property type="match status" value="1"/>
</dbReference>
<dbReference type="FunFam" id="1.10.533.10:FF:000081">
    <property type="entry name" value="Apoptotic protease-activating factor 1"/>
    <property type="match status" value="1"/>
</dbReference>
<dbReference type="PANTHER" id="PTHR22845:SF5">
    <property type="entry name" value="APOPTOTIC PROTEASE-ACTIVATING FACTOR 1"/>
    <property type="match status" value="1"/>
</dbReference>
<dbReference type="PRINTS" id="PR00364">
    <property type="entry name" value="DISEASERSIST"/>
</dbReference>
<dbReference type="PANTHER" id="PTHR22845">
    <property type="entry name" value="APOPTOTIC PROTEASE-ACTIVATING FACTOR 1"/>
    <property type="match status" value="1"/>
</dbReference>
<dbReference type="PROSITE" id="PS00678">
    <property type="entry name" value="WD_REPEATS_1"/>
    <property type="match status" value="1"/>
</dbReference>
<dbReference type="Bgee" id="ENSLOCG00000015153">
    <property type="expression patterns" value="Expressed in intestine and 13 other cell types or tissues"/>
</dbReference>
<evidence type="ECO:0000256" key="6">
    <source>
        <dbReference type="ARBA" id="ARBA00022741"/>
    </source>
</evidence>
<dbReference type="GeneTree" id="ENSGT00940000157710"/>
<dbReference type="PROSITE" id="PS50294">
    <property type="entry name" value="WD_REPEATS_REGION"/>
    <property type="match status" value="6"/>
</dbReference>
<dbReference type="EMBL" id="AHAT01025565">
    <property type="status" value="NOT_ANNOTATED_CDS"/>
    <property type="molecule type" value="Genomic_DNA"/>
</dbReference>
<dbReference type="Pfam" id="PF00619">
    <property type="entry name" value="CARD"/>
    <property type="match status" value="1"/>
</dbReference>
<dbReference type="InterPro" id="IPR011029">
    <property type="entry name" value="DEATH-like_dom_sf"/>
</dbReference>
<evidence type="ECO:0000256" key="10">
    <source>
        <dbReference type="PROSITE-ProRule" id="PRU00221"/>
    </source>
</evidence>
<dbReference type="FunFam" id="2.130.10.10:FF:000196">
    <property type="entry name" value="Apoptotic protease-activating factor 1"/>
    <property type="match status" value="1"/>
</dbReference>
<dbReference type="SUPFAM" id="SSF52540">
    <property type="entry name" value="P-loop containing nucleoside triphosphate hydrolases"/>
    <property type="match status" value="1"/>
</dbReference>
<evidence type="ECO:0000256" key="2">
    <source>
        <dbReference type="ARBA" id="ARBA00022490"/>
    </source>
</evidence>
<feature type="repeat" description="WD" evidence="10">
    <location>
        <begin position="1135"/>
        <end position="1176"/>
    </location>
</feature>
<dbReference type="Gene3D" id="2.130.10.10">
    <property type="entry name" value="YVTN repeat-like/Quinoprotein amine dehydrogenase"/>
    <property type="match status" value="2"/>
</dbReference>
<keyword evidence="2 9" id="KW-0963">Cytoplasm</keyword>
<dbReference type="FunFam" id="2.130.10.10:FF:000135">
    <property type="entry name" value="Apoptotic protease-activating factor 1"/>
    <property type="match status" value="1"/>
</dbReference>
<dbReference type="GO" id="GO:0043293">
    <property type="term" value="C:apoptosome"/>
    <property type="evidence" value="ECO:0007669"/>
    <property type="project" value="InterPro"/>
</dbReference>
<dbReference type="STRING" id="7918.ENSLOCP00000018656"/>
<keyword evidence="3 10" id="KW-0853">WD repeat</keyword>
<dbReference type="InterPro" id="IPR017251">
    <property type="entry name" value="Apaf-1"/>
</dbReference>
<dbReference type="InterPro" id="IPR048975">
    <property type="entry name" value="WHD_APAF1"/>
</dbReference>
<dbReference type="GO" id="GO:0043531">
    <property type="term" value="F:ADP binding"/>
    <property type="evidence" value="ECO:0007669"/>
    <property type="project" value="InterPro"/>
</dbReference>
<dbReference type="InterPro" id="IPR019775">
    <property type="entry name" value="WD40_repeat_CS"/>
</dbReference>
<protein>
    <recommendedName>
        <fullName evidence="8 9">Apoptotic protease-activating factor 1</fullName>
        <shortName evidence="9">APAF-1</shortName>
    </recommendedName>
</protein>
<dbReference type="CDD" id="cd00200">
    <property type="entry name" value="WD40"/>
    <property type="match status" value="2"/>
</dbReference>
<dbReference type="FunFam" id="1.25.40.370:FF:000001">
    <property type="entry name" value="Apoptotic protease-activating factor 1"/>
    <property type="match status" value="1"/>
</dbReference>
<dbReference type="InterPro" id="IPR036322">
    <property type="entry name" value="WD40_repeat_dom_sf"/>
</dbReference>
<dbReference type="Proteomes" id="UP000018468">
    <property type="component" value="Linkage group LG8"/>
</dbReference>
<dbReference type="InterPro" id="IPR027417">
    <property type="entry name" value="P-loop_NTPase"/>
</dbReference>
<dbReference type="InterPro" id="IPR002182">
    <property type="entry name" value="NB-ARC"/>
</dbReference>
<evidence type="ECO:0000313" key="12">
    <source>
        <dbReference type="Ensembl" id="ENSLOCP00000018656.1"/>
    </source>
</evidence>
<evidence type="ECO:0000256" key="8">
    <source>
        <dbReference type="ARBA" id="ARBA00073202"/>
    </source>
</evidence>
<feature type="domain" description="CARD" evidence="11">
    <location>
        <begin position="3"/>
        <end position="92"/>
    </location>
</feature>
<dbReference type="PIRSF" id="PIRSF037646">
    <property type="entry name" value="Apop_pept_activating-1"/>
    <property type="match status" value="1"/>
</dbReference>
<dbReference type="Pfam" id="PF00931">
    <property type="entry name" value="NB-ARC"/>
    <property type="match status" value="1"/>
</dbReference>
<dbReference type="PRINTS" id="PR00320">
    <property type="entry name" value="GPROTEINBRPT"/>
</dbReference>
<dbReference type="OMA" id="GAYLKWW"/>
<comment type="function">
    <text evidence="9">Oligomeric Apaf-1 mediates the cytochrome c-dependent autocatalytic activation of pro-caspase-9 (Apaf-3), leading to the activation of caspase-3 and apoptosis. This activation requires ATP.</text>
</comment>
<evidence type="ECO:0000256" key="5">
    <source>
        <dbReference type="ARBA" id="ARBA00022737"/>
    </source>
</evidence>
<dbReference type="InterPro" id="IPR001680">
    <property type="entry name" value="WD40_rpt"/>
</dbReference>
<dbReference type="InParanoid" id="W5NDE7"/>
<dbReference type="InterPro" id="IPR001315">
    <property type="entry name" value="CARD"/>
</dbReference>
<evidence type="ECO:0000256" key="9">
    <source>
        <dbReference type="PIRNR" id="PIRNR037646"/>
    </source>
</evidence>
<keyword evidence="5" id="KW-0677">Repeat</keyword>
<dbReference type="FunFam" id="3.40.50.300:FF:000502">
    <property type="entry name" value="Apoptotic protease-activating factor 1"/>
    <property type="match status" value="1"/>
</dbReference>
<dbReference type="eggNOG" id="KOG4658">
    <property type="taxonomic scope" value="Eukaryota"/>
</dbReference>
<sequence length="1261" mass="142084">EVMEEQARSRLLCSRSKLEDDIKALYLMDHMVSDEVLSADEEETVKAKATRREQAAALIDLILRKDNHAYVSLYNALIRESYSDLASLLQKDLPLISPRADKSFPDGESPGVQAVLREGGVPQRPVVFVKRPELVNRIREKLYKLLAAPGWVTVFGMAGFGKSVLAAEAVRDNELLTVCFPGGVHWLAVGQLDKAGLLVKMQSLCFRLDLDSQFCQRPPSTIEEAKDRLRFLMIRKYPRSLLILDDVWDGAVLRAFDIQCRVLLTTRDRSLTDCVAGQKFEVSVGRGLEEDKALEVLAVFVSKKVAALPEQARQIVQECKGSPLVVSLIGALLREFPDRWAYYLRQLQNKQFKRIRKSTSYDYEALDQAMSASIEVLPDDHKDFYKDLTVLEKDVKVPVKVLSVLWDLEPEEVEDILQEFVNKSLLFRDSNKTPYLYYLHDLQLDFLTEQNRYRIQELHSKVVHQYQKYYKNAHPTAGDEDCLYWYRYLGYHMARGNLHEELYSFLFSLDWVKTKAQIMGPASLINDYVEYSSILDKENSTVRENFQEFLSLNGHLLEQRPFPDVVQLGLCQPSSSEVYRQARLKAEEEARKGAFYLDWINKSSLESLSRLIVQPHKGSIYYACFSRDGEKIASCGADRTVQVFRSVTGEKVLDIVAHEEEVLCCAFSPDDKLIATCSTDRKIKIWNAERGKLIRIYEEHSEQVNHCQFTNSSYRILLATGSNDCFLKLILKLWNINKPTCQNTLFGHTEAVNHCCFSPDDAHLASCSSDGTLKLWQVSSGNEWKSIDVFSYFPSSPDSREEGDVIVKCGAWSPDGSRIIAAAKNSVFVFDADTCDLLSEIKTSRHGTIQFCDFCPSGQLVAIALSHYTVEKTQLWEIESNKKVADCSGHLSWVHCVKFSPDGSLLLSSSDDQTVRLWETKKVHTSSAVSLKRDSDVLFDHNEISVLAPDSRNRLQLRSGNTGEVVYQSEEQESRIRSSCLCKEPAVSALGRDDGVVKVLDIPNGNTVSTLRGHTKPVQHCEFTADGRTLITCSEDTTIRVWDWRSSECKVLKGHTEQVKKCVLLDSSRLLSWSFDGTVKVWNMATGELIQDIFCHKGAILSCDVSPDGKKFSSASADKTAKVWSFASSGLLHTLTGHKACVRSVRFSGDGACLATGDDHGEIRIWGVVDGALLQICTRGDKDSMESLHGGWVTDLHFSPDGEMLVSTGGYIKWWDVKTGRALQTFYTTGTNLKGIHVSPDFRTFVTIDNIGILYVLKKVE</sequence>
<dbReference type="InterPro" id="IPR015943">
    <property type="entry name" value="WD40/YVTN_repeat-like_dom_sf"/>
</dbReference>
<evidence type="ECO:0000256" key="4">
    <source>
        <dbReference type="ARBA" id="ARBA00022703"/>
    </source>
</evidence>
<feature type="repeat" description="WD" evidence="10">
    <location>
        <begin position="1093"/>
        <end position="1134"/>
    </location>
</feature>
<dbReference type="InterPro" id="IPR041452">
    <property type="entry name" value="APAF1_C"/>
</dbReference>
<dbReference type="Ensembl" id="ENSLOCT00000018688.1">
    <property type="protein sequence ID" value="ENSLOCP00000018656.1"/>
    <property type="gene ID" value="ENSLOCG00000015153.1"/>
</dbReference>
<feature type="repeat" description="WD" evidence="10">
    <location>
        <begin position="745"/>
        <end position="786"/>
    </location>
</feature>
<dbReference type="InterPro" id="IPR042197">
    <property type="entry name" value="Apaf_helical"/>
</dbReference>
<comment type="subcellular location">
    <subcellularLocation>
        <location evidence="1 9">Cytoplasm</location>
    </subcellularLocation>
</comment>
<dbReference type="GO" id="GO:0042981">
    <property type="term" value="P:regulation of apoptotic process"/>
    <property type="evidence" value="ECO:0007669"/>
    <property type="project" value="InterPro"/>
</dbReference>
<proteinExistence type="predicted"/>
<reference evidence="12" key="2">
    <citation type="submission" date="2025-08" db="UniProtKB">
        <authorList>
            <consortium name="Ensembl"/>
        </authorList>
    </citation>
    <scope>IDENTIFICATION</scope>
</reference>
<dbReference type="EMBL" id="AHAT01025563">
    <property type="status" value="NOT_ANNOTATED_CDS"/>
    <property type="molecule type" value="Genomic_DNA"/>
</dbReference>
<dbReference type="Gene3D" id="1.10.533.10">
    <property type="entry name" value="Death Domain, Fas"/>
    <property type="match status" value="1"/>
</dbReference>
<organism evidence="12 13">
    <name type="scientific">Lepisosteus oculatus</name>
    <name type="common">Spotted gar</name>
    <dbReference type="NCBI Taxonomy" id="7918"/>
    <lineage>
        <taxon>Eukaryota</taxon>
        <taxon>Metazoa</taxon>
        <taxon>Chordata</taxon>
        <taxon>Craniata</taxon>
        <taxon>Vertebrata</taxon>
        <taxon>Euteleostomi</taxon>
        <taxon>Actinopterygii</taxon>
        <taxon>Neopterygii</taxon>
        <taxon>Holostei</taxon>
        <taxon>Semionotiformes</taxon>
        <taxon>Lepisosteidae</taxon>
        <taxon>Lepisosteus</taxon>
    </lineage>
</organism>
<feature type="repeat" description="WD" evidence="10">
    <location>
        <begin position="1011"/>
        <end position="1052"/>
    </location>
</feature>
<evidence type="ECO:0000259" key="11">
    <source>
        <dbReference type="PROSITE" id="PS50209"/>
    </source>
</evidence>
<dbReference type="Pfam" id="PF17908">
    <property type="entry name" value="APAF1_C"/>
    <property type="match status" value="1"/>
</dbReference>
<accession>W5NDE7</accession>
<feature type="repeat" description="WD" evidence="10">
    <location>
        <begin position="887"/>
        <end position="928"/>
    </location>
</feature>
<dbReference type="EMBL" id="AHAT01025561">
    <property type="status" value="NOT_ANNOTATED_CDS"/>
    <property type="molecule type" value="Genomic_DNA"/>
</dbReference>
<keyword evidence="7 9" id="KW-0067">ATP-binding</keyword>
<dbReference type="EMBL" id="AHAT01025564">
    <property type="status" value="NOT_ANNOTATED_CDS"/>
    <property type="molecule type" value="Genomic_DNA"/>
</dbReference>
<dbReference type="HOGENOM" id="CLU_005071_1_0_1"/>
<keyword evidence="4 9" id="KW-0053">Apoptosis</keyword>
<dbReference type="GO" id="GO:0097190">
    <property type="term" value="P:apoptotic signaling pathway"/>
    <property type="evidence" value="ECO:0007669"/>
    <property type="project" value="InterPro"/>
</dbReference>
<dbReference type="InterPro" id="IPR036388">
    <property type="entry name" value="WH-like_DNA-bd_sf"/>
</dbReference>
<dbReference type="SUPFAM" id="SSF47986">
    <property type="entry name" value="DEATH domain"/>
    <property type="match status" value="1"/>
</dbReference>
<dbReference type="FunCoup" id="W5NDE7">
    <property type="interactions" value="912"/>
</dbReference>
<feature type="repeat" description="WD" evidence="10">
    <location>
        <begin position="655"/>
        <end position="696"/>
    </location>
</feature>
<dbReference type="InterPro" id="IPR020472">
    <property type="entry name" value="WD40_PAC1"/>
</dbReference>
<dbReference type="SUPFAM" id="SSF50978">
    <property type="entry name" value="WD40 repeat-like"/>
    <property type="match status" value="2"/>
</dbReference>
<reference evidence="12" key="3">
    <citation type="submission" date="2025-09" db="UniProtKB">
        <authorList>
            <consortium name="Ensembl"/>
        </authorList>
    </citation>
    <scope>IDENTIFICATION</scope>
</reference>
<dbReference type="Gene3D" id="1.10.10.10">
    <property type="entry name" value="Winged helix-like DNA-binding domain superfamily/Winged helix DNA-binding domain"/>
    <property type="match status" value="1"/>
</dbReference>
<name>W5NDE7_LEPOC</name>
<dbReference type="eggNOG" id="KOG4155">
    <property type="taxonomic scope" value="Eukaryota"/>
</dbReference>
<dbReference type="Pfam" id="PF21296">
    <property type="entry name" value="WHD_APAF1"/>
    <property type="match status" value="1"/>
</dbReference>
<dbReference type="FunFam" id="1.10.8.430:FF:000001">
    <property type="entry name" value="Apoptotic protease-activating factor 1"/>
    <property type="match status" value="1"/>
</dbReference>
<dbReference type="Gene3D" id="1.10.8.430">
    <property type="entry name" value="Helical domain of apoptotic protease-activating factors"/>
    <property type="match status" value="1"/>
</dbReference>
<evidence type="ECO:0000256" key="3">
    <source>
        <dbReference type="ARBA" id="ARBA00022574"/>
    </source>
</evidence>
<evidence type="ECO:0000256" key="7">
    <source>
        <dbReference type="ARBA" id="ARBA00022840"/>
    </source>
</evidence>
<dbReference type="PROSITE" id="PS50082">
    <property type="entry name" value="WD_REPEATS_2"/>
    <property type="match status" value="7"/>
</dbReference>
<keyword evidence="13" id="KW-1185">Reference proteome</keyword>
<comment type="subunit">
    <text evidence="9">Monomer. Oligomerizes upon binding of cytochrome c and dATP.</text>
</comment>
<dbReference type="SMART" id="SM00320">
    <property type="entry name" value="WD40"/>
    <property type="match status" value="11"/>
</dbReference>